<dbReference type="SUPFAM" id="SSF56542">
    <property type="entry name" value="Substrate-binding domain of HMG-CoA reductase"/>
    <property type="match status" value="1"/>
</dbReference>
<dbReference type="InterPro" id="IPR023074">
    <property type="entry name" value="HMG_CoA_Rdtase_cat_sf"/>
</dbReference>
<dbReference type="Gene3D" id="3.30.70.420">
    <property type="entry name" value="Hydroxymethylglutaryl-CoA reductase, class I/II, NAD/NADP-binding domain"/>
    <property type="match status" value="1"/>
</dbReference>
<gene>
    <name evidence="5" type="ORF">SAMN04488045_0704</name>
</gene>
<evidence type="ECO:0000256" key="2">
    <source>
        <dbReference type="ARBA" id="ARBA00012999"/>
    </source>
</evidence>
<dbReference type="CDD" id="cd00643">
    <property type="entry name" value="HMG-CoA_reductase_classI"/>
    <property type="match status" value="1"/>
</dbReference>
<dbReference type="EMBL" id="FNUZ01000001">
    <property type="protein sequence ID" value="SEF65026.1"/>
    <property type="molecule type" value="Genomic_DNA"/>
</dbReference>
<evidence type="ECO:0000313" key="6">
    <source>
        <dbReference type="Proteomes" id="UP000236752"/>
    </source>
</evidence>
<sequence>MTIPSHIVEMLARIRRRFQNAPLQERLLPSDAEFTTLRPVRNASAGSVAKYWQRLRATASQDDQDALADQITMADPGQFSANIENFIGTVKMPVGIIGPLRINGLNAHGDFHVPMATTEAALVASYARGAYAATKSGGISTALLYEGVIRTPAFVFEGLLDAGLFVEWVVREIDALKAAAEATTRFGKLVSVEPMIDNNVVFLVCRYTTGDAAGQNMVTIATNALCEDIEARCPIAMKAWYIEGNFSGDKKASFLGLVTGRGRKVSASVTLSADVVEKTLGTSVKAMLDYGQVANLGSHLSGQLGAQAHFANGLAAFYIATGQDAACVAESAMGITRMEARGDDLFCSVTMPNILVGSVGGGTSLPSQAAGLNVLGLKGAGNGAALAEVAVATCLCGEISIVAAIAAGHFTRAHENLARKR</sequence>
<reference evidence="5 6" key="1">
    <citation type="submission" date="2016-10" db="EMBL/GenBank/DDBJ databases">
        <authorList>
            <person name="de Groot N.N."/>
        </authorList>
    </citation>
    <scope>NUCLEOTIDE SEQUENCE [LARGE SCALE GENOMIC DNA]</scope>
    <source>
        <strain evidence="5 6">DSM 26915</strain>
    </source>
</reference>
<dbReference type="PROSITE" id="PS00318">
    <property type="entry name" value="HMG_COA_REDUCTASE_2"/>
    <property type="match status" value="1"/>
</dbReference>
<evidence type="ECO:0000313" key="5">
    <source>
        <dbReference type="EMBL" id="SEF65026.1"/>
    </source>
</evidence>
<keyword evidence="3" id="KW-0521">NADP</keyword>
<evidence type="ECO:0000256" key="4">
    <source>
        <dbReference type="ARBA" id="ARBA00023002"/>
    </source>
</evidence>
<dbReference type="InterPro" id="IPR009029">
    <property type="entry name" value="HMG_CoA_Rdtase_sub-bd_dom_sf"/>
</dbReference>
<proteinExistence type="inferred from homology"/>
<dbReference type="PROSITE" id="PS50065">
    <property type="entry name" value="HMG_COA_REDUCTASE_4"/>
    <property type="match status" value="1"/>
</dbReference>
<dbReference type="InterPro" id="IPR004554">
    <property type="entry name" value="HMG_CoA_Rdtase_eu_arc"/>
</dbReference>
<protein>
    <recommendedName>
        <fullName evidence="2">hydroxymethylglutaryl-CoA reductase (NADPH)</fullName>
        <ecNumber evidence="2">1.1.1.34</ecNumber>
    </recommendedName>
</protein>
<accession>A0A1H5TQG2</accession>
<keyword evidence="6" id="KW-1185">Reference proteome</keyword>
<keyword evidence="4" id="KW-0560">Oxidoreductase</keyword>
<dbReference type="SUPFAM" id="SSF55035">
    <property type="entry name" value="NAD-binding domain of HMG-CoA reductase"/>
    <property type="match status" value="1"/>
</dbReference>
<dbReference type="Proteomes" id="UP000236752">
    <property type="component" value="Unassembled WGS sequence"/>
</dbReference>
<organism evidence="5 6">
    <name type="scientific">Thalassococcus halodurans</name>
    <dbReference type="NCBI Taxonomy" id="373675"/>
    <lineage>
        <taxon>Bacteria</taxon>
        <taxon>Pseudomonadati</taxon>
        <taxon>Pseudomonadota</taxon>
        <taxon>Alphaproteobacteria</taxon>
        <taxon>Rhodobacterales</taxon>
        <taxon>Roseobacteraceae</taxon>
        <taxon>Thalassococcus</taxon>
    </lineage>
</organism>
<dbReference type="Gene3D" id="3.90.770.10">
    <property type="entry name" value="3-hydroxy-3-methylglutaryl-coenzyme A Reductase, Chain A, domain 2"/>
    <property type="match status" value="1"/>
</dbReference>
<dbReference type="Pfam" id="PF00368">
    <property type="entry name" value="HMG-CoA_red"/>
    <property type="match status" value="1"/>
</dbReference>
<dbReference type="GO" id="GO:0004420">
    <property type="term" value="F:hydroxymethylglutaryl-CoA reductase (NADPH) activity"/>
    <property type="evidence" value="ECO:0007669"/>
    <property type="project" value="UniProtKB-EC"/>
</dbReference>
<name>A0A1H5TQG2_9RHOB</name>
<dbReference type="GO" id="GO:0015936">
    <property type="term" value="P:coenzyme A metabolic process"/>
    <property type="evidence" value="ECO:0007669"/>
    <property type="project" value="InterPro"/>
</dbReference>
<dbReference type="InterPro" id="IPR009023">
    <property type="entry name" value="HMG_CoA_Rdtase_NAD(P)-bd_sf"/>
</dbReference>
<dbReference type="PANTHER" id="PTHR10572">
    <property type="entry name" value="3-HYDROXY-3-METHYLGLUTARYL-COENZYME A REDUCTASE"/>
    <property type="match status" value="1"/>
</dbReference>
<evidence type="ECO:0000256" key="1">
    <source>
        <dbReference type="ARBA" id="ARBA00007661"/>
    </source>
</evidence>
<dbReference type="OrthoDB" id="9794902at2"/>
<dbReference type="RefSeq" id="WP_103909057.1">
    <property type="nucleotide sequence ID" value="NZ_FNUZ01000001.1"/>
</dbReference>
<dbReference type="InterPro" id="IPR002202">
    <property type="entry name" value="HMG_CoA_Rdtase"/>
</dbReference>
<dbReference type="InterPro" id="IPR023076">
    <property type="entry name" value="HMG_CoA_Rdtase_CS"/>
</dbReference>
<dbReference type="PANTHER" id="PTHR10572:SF24">
    <property type="entry name" value="3-HYDROXY-3-METHYLGLUTARYL-COENZYME A REDUCTASE"/>
    <property type="match status" value="1"/>
</dbReference>
<dbReference type="EC" id="1.1.1.34" evidence="2"/>
<dbReference type="PRINTS" id="PR00071">
    <property type="entry name" value="HMGCOARDTASE"/>
</dbReference>
<dbReference type="GO" id="GO:0008299">
    <property type="term" value="P:isoprenoid biosynthetic process"/>
    <property type="evidence" value="ECO:0007669"/>
    <property type="project" value="InterPro"/>
</dbReference>
<comment type="similarity">
    <text evidence="1">Belongs to the HMG-CoA reductase family.</text>
</comment>
<dbReference type="AlphaFoldDB" id="A0A1H5TQG2"/>
<evidence type="ECO:0000256" key="3">
    <source>
        <dbReference type="ARBA" id="ARBA00022857"/>
    </source>
</evidence>